<dbReference type="EMBL" id="FUZQ01000001">
    <property type="protein sequence ID" value="SKC37369.1"/>
    <property type="molecule type" value="Genomic_DNA"/>
</dbReference>
<feature type="transmembrane region" description="Helical" evidence="2">
    <location>
        <begin position="300"/>
        <end position="321"/>
    </location>
</feature>
<keyword evidence="2" id="KW-0472">Membrane</keyword>
<proteinExistence type="predicted"/>
<evidence type="ECO:0000313" key="4">
    <source>
        <dbReference type="Proteomes" id="UP000189777"/>
    </source>
</evidence>
<sequence>MNDEKVRVHPVLVRDYQRLLSLFPYSYRRDHQAELLGHLVEASEPEQSRVSSGERFDLLRAAGREWLLAPVGSTALQRRHGTSSLLIFLPILLFLPAAAALGSIVATLQFDGSLRHAVEGTPLAPAWLLWLVGFVVLALGFLRTARAFLTVAAAVSWGTLIVLGGRGEMQEAFIVAGWVLGQTACAMVVAERVAWSRTLQSPVWKRVTVLAVAGVVALPTAWIVQGLSYGTGPWGYRPGFRYALGTNGVLLLLGLALVVLLCSRRTRQSIPVLAGIATAVTVGRTGIFGSRFRPLDVVDFGNVIGLFAVSIVAMAGVRWVINRMDELSSARIRLSSTAAGLTATVAVLAGALLAPSWTGNDLGPHWVAGVLTDAPVRTEPELIAFLQSGEPKTATVDATTGELDSVFVDAVPTAKDEWANSSSPTGWISSTRTTPDDGSAL</sequence>
<dbReference type="RefSeq" id="WP_079570225.1">
    <property type="nucleotide sequence ID" value="NZ_FUZQ01000001.1"/>
</dbReference>
<organism evidence="3 4">
    <name type="scientific">Krasilnikoviella flava</name>
    <dbReference type="NCBI Taxonomy" id="526729"/>
    <lineage>
        <taxon>Bacteria</taxon>
        <taxon>Bacillati</taxon>
        <taxon>Actinomycetota</taxon>
        <taxon>Actinomycetes</taxon>
        <taxon>Micrococcales</taxon>
        <taxon>Promicromonosporaceae</taxon>
        <taxon>Krasilnikoviella</taxon>
    </lineage>
</organism>
<feature type="transmembrane region" description="Helical" evidence="2">
    <location>
        <begin position="240"/>
        <end position="262"/>
    </location>
</feature>
<dbReference type="OrthoDB" id="5150238at2"/>
<evidence type="ECO:0000256" key="1">
    <source>
        <dbReference type="SAM" id="MobiDB-lite"/>
    </source>
</evidence>
<accession>A0A1T5IDY5</accession>
<feature type="transmembrane region" description="Helical" evidence="2">
    <location>
        <begin position="122"/>
        <end position="142"/>
    </location>
</feature>
<dbReference type="Proteomes" id="UP000189777">
    <property type="component" value="Unassembled WGS sequence"/>
</dbReference>
<gene>
    <name evidence="3" type="ORF">SAMN04324258_0396</name>
</gene>
<evidence type="ECO:0000313" key="3">
    <source>
        <dbReference type="EMBL" id="SKC37369.1"/>
    </source>
</evidence>
<feature type="transmembrane region" description="Helical" evidence="2">
    <location>
        <begin position="85"/>
        <end position="110"/>
    </location>
</feature>
<feature type="transmembrane region" description="Helical" evidence="2">
    <location>
        <begin position="269"/>
        <end position="288"/>
    </location>
</feature>
<evidence type="ECO:0000256" key="2">
    <source>
        <dbReference type="SAM" id="Phobius"/>
    </source>
</evidence>
<protein>
    <submittedName>
        <fullName evidence="3">Uncharacterized protein</fullName>
    </submittedName>
</protein>
<feature type="transmembrane region" description="Helical" evidence="2">
    <location>
        <begin position="333"/>
        <end position="354"/>
    </location>
</feature>
<feature type="transmembrane region" description="Helical" evidence="2">
    <location>
        <begin position="172"/>
        <end position="195"/>
    </location>
</feature>
<feature type="transmembrane region" description="Helical" evidence="2">
    <location>
        <begin position="147"/>
        <end position="166"/>
    </location>
</feature>
<dbReference type="AlphaFoldDB" id="A0A1T5IDY5"/>
<keyword evidence="2" id="KW-1133">Transmembrane helix</keyword>
<feature type="compositionally biased region" description="Polar residues" evidence="1">
    <location>
        <begin position="419"/>
        <end position="433"/>
    </location>
</feature>
<keyword evidence="4" id="KW-1185">Reference proteome</keyword>
<feature type="transmembrane region" description="Helical" evidence="2">
    <location>
        <begin position="207"/>
        <end position="228"/>
    </location>
</feature>
<name>A0A1T5IDY5_9MICO</name>
<reference evidence="3 4" key="1">
    <citation type="submission" date="2017-02" db="EMBL/GenBank/DDBJ databases">
        <authorList>
            <person name="Peterson S.W."/>
        </authorList>
    </citation>
    <scope>NUCLEOTIDE SEQUENCE [LARGE SCALE GENOMIC DNA]</scope>
    <source>
        <strain evidence="3 4">DSM 21481</strain>
    </source>
</reference>
<feature type="region of interest" description="Disordered" evidence="1">
    <location>
        <begin position="417"/>
        <end position="441"/>
    </location>
</feature>
<dbReference type="STRING" id="526729.SAMN04324258_0396"/>
<keyword evidence="2" id="KW-0812">Transmembrane</keyword>